<evidence type="ECO:0000256" key="1">
    <source>
        <dbReference type="ARBA" id="ARBA00007637"/>
    </source>
</evidence>
<protein>
    <submittedName>
        <fullName evidence="4">Uncharacterized protein</fullName>
    </submittedName>
</protein>
<dbReference type="Gene3D" id="3.40.50.720">
    <property type="entry name" value="NAD(P)-binding Rossmann-like Domain"/>
    <property type="match status" value="1"/>
</dbReference>
<dbReference type="InterPro" id="IPR036291">
    <property type="entry name" value="NAD(P)-bd_dom_sf"/>
</dbReference>
<evidence type="ECO:0000256" key="2">
    <source>
        <dbReference type="ARBA" id="ARBA00023027"/>
    </source>
</evidence>
<gene>
    <name evidence="4" type="ORF">KSP40_PGU009881</name>
</gene>
<keyword evidence="2" id="KW-0520">NAD</keyword>
<keyword evidence="5" id="KW-1185">Reference proteome</keyword>
<reference evidence="4 5" key="1">
    <citation type="journal article" date="2022" name="Nat. Plants">
        <title>Genomes of leafy and leafless Platanthera orchids illuminate the evolution of mycoheterotrophy.</title>
        <authorList>
            <person name="Li M.H."/>
            <person name="Liu K.W."/>
            <person name="Li Z."/>
            <person name="Lu H.C."/>
            <person name="Ye Q.L."/>
            <person name="Zhang D."/>
            <person name="Wang J.Y."/>
            <person name="Li Y.F."/>
            <person name="Zhong Z.M."/>
            <person name="Liu X."/>
            <person name="Yu X."/>
            <person name="Liu D.K."/>
            <person name="Tu X.D."/>
            <person name="Liu B."/>
            <person name="Hao Y."/>
            <person name="Liao X.Y."/>
            <person name="Jiang Y.T."/>
            <person name="Sun W.H."/>
            <person name="Chen J."/>
            <person name="Chen Y.Q."/>
            <person name="Ai Y."/>
            <person name="Zhai J.W."/>
            <person name="Wu S.S."/>
            <person name="Zhou Z."/>
            <person name="Hsiao Y.Y."/>
            <person name="Wu W.L."/>
            <person name="Chen Y.Y."/>
            <person name="Lin Y.F."/>
            <person name="Hsu J.L."/>
            <person name="Li C.Y."/>
            <person name="Wang Z.W."/>
            <person name="Zhao X."/>
            <person name="Zhong W.Y."/>
            <person name="Ma X.K."/>
            <person name="Ma L."/>
            <person name="Huang J."/>
            <person name="Chen G.Z."/>
            <person name="Huang M.Z."/>
            <person name="Huang L."/>
            <person name="Peng D.H."/>
            <person name="Luo Y.B."/>
            <person name="Zou S.Q."/>
            <person name="Chen S.P."/>
            <person name="Lan S."/>
            <person name="Tsai W.C."/>
            <person name="Van de Peer Y."/>
            <person name="Liu Z.J."/>
        </authorList>
    </citation>
    <scope>NUCLEOTIDE SEQUENCE [LARGE SCALE GENOMIC DNA]</scope>
    <source>
        <strain evidence="4">Lor288</strain>
    </source>
</reference>
<comment type="caution">
    <text evidence="4">The sequence shown here is derived from an EMBL/GenBank/DDBJ whole genome shotgun (WGS) entry which is preliminary data.</text>
</comment>
<dbReference type="Proteomes" id="UP001412067">
    <property type="component" value="Unassembled WGS sequence"/>
</dbReference>
<sequence>MFLLTALAPIERITPLLCNSTRSFRSSLPKEALLVLSGNPKFPSGIHRLRTMTQPSWSLSASSDAIGASNKNVSENEFSHFMDKSCLLIVGPGVLGKLVGEKWQQDYPGCHIVGQTMTTDHHDELVKLGINPSLKGKSDRKCPNIIFCAPPSRTADYFGDIRVAISNWSGEGSFLFTSSTAVYDYQDNEMYDEDCPAVPIGRSPRTDVLLKAENTVLEAGGCVLRLAGLYKADRGAHIYALKKGVIEAHPDHILNLIHYEDAASLAIAIMKTNLRGRVFLGCDNNYISWRELMDCVNQSEKYSNKILAFTGTAELNGHNLGKKMNNSRTRVEIGWNPKYPSFPLFLGLPGDQS</sequence>
<evidence type="ECO:0000313" key="4">
    <source>
        <dbReference type="EMBL" id="KAK8956455.1"/>
    </source>
</evidence>
<accession>A0ABR2M3A4</accession>
<name>A0ABR2M3A4_9ASPA</name>
<evidence type="ECO:0000313" key="5">
    <source>
        <dbReference type="Proteomes" id="UP001412067"/>
    </source>
</evidence>
<keyword evidence="3" id="KW-0413">Isomerase</keyword>
<comment type="similarity">
    <text evidence="1">Belongs to the NAD(P)-dependent epimerase/dehydratase family.</text>
</comment>
<evidence type="ECO:0000256" key="3">
    <source>
        <dbReference type="ARBA" id="ARBA00023235"/>
    </source>
</evidence>
<dbReference type="PANTHER" id="PTHR43574">
    <property type="entry name" value="EPIMERASE-RELATED"/>
    <property type="match status" value="1"/>
</dbReference>
<dbReference type="SUPFAM" id="SSF51735">
    <property type="entry name" value="NAD(P)-binding Rossmann-fold domains"/>
    <property type="match status" value="1"/>
</dbReference>
<organism evidence="4 5">
    <name type="scientific">Platanthera guangdongensis</name>
    <dbReference type="NCBI Taxonomy" id="2320717"/>
    <lineage>
        <taxon>Eukaryota</taxon>
        <taxon>Viridiplantae</taxon>
        <taxon>Streptophyta</taxon>
        <taxon>Embryophyta</taxon>
        <taxon>Tracheophyta</taxon>
        <taxon>Spermatophyta</taxon>
        <taxon>Magnoliopsida</taxon>
        <taxon>Liliopsida</taxon>
        <taxon>Asparagales</taxon>
        <taxon>Orchidaceae</taxon>
        <taxon>Orchidoideae</taxon>
        <taxon>Orchideae</taxon>
        <taxon>Orchidinae</taxon>
        <taxon>Platanthera</taxon>
    </lineage>
</organism>
<proteinExistence type="inferred from homology"/>
<dbReference type="EMBL" id="JBBWWR010000013">
    <property type="protein sequence ID" value="KAK8956455.1"/>
    <property type="molecule type" value="Genomic_DNA"/>
</dbReference>